<dbReference type="SUPFAM" id="SSF47384">
    <property type="entry name" value="Homodimeric domain of signal transducing histidine kinase"/>
    <property type="match status" value="1"/>
</dbReference>
<dbReference type="Gene3D" id="3.40.50.2300">
    <property type="match status" value="1"/>
</dbReference>
<organism evidence="11 12">
    <name type="scientific">Cocleimonas flava</name>
    <dbReference type="NCBI Taxonomy" id="634765"/>
    <lineage>
        <taxon>Bacteria</taxon>
        <taxon>Pseudomonadati</taxon>
        <taxon>Pseudomonadota</taxon>
        <taxon>Gammaproteobacteria</taxon>
        <taxon>Thiotrichales</taxon>
        <taxon>Thiotrichaceae</taxon>
        <taxon>Cocleimonas</taxon>
    </lineage>
</organism>
<dbReference type="InterPro" id="IPR036890">
    <property type="entry name" value="HATPase_C_sf"/>
</dbReference>
<reference evidence="11 12" key="1">
    <citation type="submission" date="2019-03" db="EMBL/GenBank/DDBJ databases">
        <title>Genomic Encyclopedia of Type Strains, Phase IV (KMG-IV): sequencing the most valuable type-strain genomes for metagenomic binning, comparative biology and taxonomic classification.</title>
        <authorList>
            <person name="Goeker M."/>
        </authorList>
    </citation>
    <scope>NUCLEOTIDE SEQUENCE [LARGE SCALE GENOMIC DNA]</scope>
    <source>
        <strain evidence="11 12">DSM 24830</strain>
    </source>
</reference>
<dbReference type="Pfam" id="PF00072">
    <property type="entry name" value="Response_reg"/>
    <property type="match status" value="1"/>
</dbReference>
<gene>
    <name evidence="11" type="ORF">EV695_2246</name>
</gene>
<dbReference type="RefSeq" id="WP_131905983.1">
    <property type="nucleotide sequence ID" value="NZ_BAAAFU010000004.1"/>
</dbReference>
<evidence type="ECO:0000256" key="5">
    <source>
        <dbReference type="ARBA" id="ARBA00022777"/>
    </source>
</evidence>
<keyword evidence="4" id="KW-0808">Transferase</keyword>
<feature type="domain" description="Histidine kinase" evidence="7">
    <location>
        <begin position="289"/>
        <end position="502"/>
    </location>
</feature>
<comment type="catalytic activity">
    <reaction evidence="1">
        <text>ATP + protein L-histidine = ADP + protein N-phospho-L-histidine.</text>
        <dbReference type="EC" id="2.7.13.3"/>
    </reaction>
</comment>
<dbReference type="Proteomes" id="UP000294887">
    <property type="component" value="Unassembled WGS sequence"/>
</dbReference>
<dbReference type="EMBL" id="SMFQ01000003">
    <property type="protein sequence ID" value="TCJ87731.1"/>
    <property type="molecule type" value="Genomic_DNA"/>
</dbReference>
<dbReference type="PRINTS" id="PR00344">
    <property type="entry name" value="BCTRLSENSOR"/>
</dbReference>
<sequence length="641" mass="70949">MSKNPEDTHLNQTINESPTKDRVFDLSTVLEDSLNEFFIFDACNLSFIQVNRGARQNLGYSSEELMTMTPVDIKPEHDYDSFMKVLEPLSSGKEQRIQFNTTHLRKDGSTYLVEAHIQKLHFQDRSVYVAIIIDITKQTQNNVDLIKAHAFLDSAPDATVIVDDSGVIQVANKQMVKLFGYSKEEMKNMSVDMLVPSRYRDSHAKHRKHFSDNPKTRGMGIGLDLSATTKDGKEIPIEISLSPIETVEGSLVAAAIRDISARKASEEELQLARKTAEDATAAKTRFLAAASHDLRQPLQALRLYLSALSSKLDQPKAIQLSQKMNLSLDTMGELLDALLDISTLESGSVTADKRDIRLSEVLNKLIADNAPLAEEKGLVFLCEGLDCMIHTDPVLLQRIIENFITNSIRYTETGKITVKGILADGVIRVSVNDTGVGIPDEALERVFDEFVQLDNAVRNRSKGLGLGLSIVKHIARLLELPVCAESVVGVGSTFSVDIPLSDSQEVIDTEQETIHFNSSTEIDPTILIVDDDPAIVDAMMELLTAFDVNVITANNGPEALTKLDEGIKPDFLVSDYNMPDMNGVELITKIRAKYNEDLPAVIMTGETSAEKINDENLPNYTVLHKPININQLLSLIESIRT</sequence>
<comment type="caution">
    <text evidence="11">The sequence shown here is derived from an EMBL/GenBank/DDBJ whole genome shotgun (WGS) entry which is preliminary data.</text>
</comment>
<evidence type="ECO:0000256" key="6">
    <source>
        <dbReference type="PROSITE-ProRule" id="PRU00169"/>
    </source>
</evidence>
<dbReference type="InterPro" id="IPR000700">
    <property type="entry name" value="PAS-assoc_C"/>
</dbReference>
<dbReference type="Pfam" id="PF00512">
    <property type="entry name" value="HisKA"/>
    <property type="match status" value="1"/>
</dbReference>
<dbReference type="PROSITE" id="PS50113">
    <property type="entry name" value="PAC"/>
    <property type="match status" value="1"/>
</dbReference>
<proteinExistence type="predicted"/>
<evidence type="ECO:0000256" key="4">
    <source>
        <dbReference type="ARBA" id="ARBA00022679"/>
    </source>
</evidence>
<dbReference type="CDD" id="cd00156">
    <property type="entry name" value="REC"/>
    <property type="match status" value="1"/>
</dbReference>
<evidence type="ECO:0000256" key="1">
    <source>
        <dbReference type="ARBA" id="ARBA00000085"/>
    </source>
</evidence>
<dbReference type="SUPFAM" id="SSF52172">
    <property type="entry name" value="CheY-like"/>
    <property type="match status" value="1"/>
</dbReference>
<dbReference type="Gene3D" id="3.30.450.20">
    <property type="entry name" value="PAS domain"/>
    <property type="match status" value="2"/>
</dbReference>
<accession>A0A4R1FA88</accession>
<dbReference type="PROSITE" id="PS50109">
    <property type="entry name" value="HIS_KIN"/>
    <property type="match status" value="1"/>
</dbReference>
<dbReference type="InterPro" id="IPR035965">
    <property type="entry name" value="PAS-like_dom_sf"/>
</dbReference>
<feature type="modified residue" description="4-aspartylphosphate" evidence="6">
    <location>
        <position position="575"/>
    </location>
</feature>
<dbReference type="PROSITE" id="PS50110">
    <property type="entry name" value="RESPONSE_REGULATORY"/>
    <property type="match status" value="1"/>
</dbReference>
<dbReference type="SMART" id="SM00091">
    <property type="entry name" value="PAS"/>
    <property type="match status" value="2"/>
</dbReference>
<dbReference type="OrthoDB" id="9792854at2"/>
<keyword evidence="3 6" id="KW-0597">Phosphoprotein</keyword>
<dbReference type="AlphaFoldDB" id="A0A4R1FA88"/>
<feature type="domain" description="Response regulatory" evidence="8">
    <location>
        <begin position="525"/>
        <end position="640"/>
    </location>
</feature>
<dbReference type="SUPFAM" id="SSF55874">
    <property type="entry name" value="ATPase domain of HSP90 chaperone/DNA topoisomerase II/histidine kinase"/>
    <property type="match status" value="1"/>
</dbReference>
<dbReference type="Gene3D" id="1.10.287.130">
    <property type="match status" value="1"/>
</dbReference>
<feature type="domain" description="PAS" evidence="9">
    <location>
        <begin position="152"/>
        <end position="197"/>
    </location>
</feature>
<keyword evidence="5" id="KW-0418">Kinase</keyword>
<keyword evidence="12" id="KW-1185">Reference proteome</keyword>
<dbReference type="PROSITE" id="PS50112">
    <property type="entry name" value="PAS"/>
    <property type="match status" value="1"/>
</dbReference>
<dbReference type="CDD" id="cd00082">
    <property type="entry name" value="HisKA"/>
    <property type="match status" value="1"/>
</dbReference>
<dbReference type="SMART" id="SM00448">
    <property type="entry name" value="REC"/>
    <property type="match status" value="1"/>
</dbReference>
<evidence type="ECO:0000256" key="3">
    <source>
        <dbReference type="ARBA" id="ARBA00022553"/>
    </source>
</evidence>
<dbReference type="PANTHER" id="PTHR43047:SF9">
    <property type="entry name" value="HISTIDINE KINASE"/>
    <property type="match status" value="1"/>
</dbReference>
<evidence type="ECO:0000313" key="12">
    <source>
        <dbReference type="Proteomes" id="UP000294887"/>
    </source>
</evidence>
<dbReference type="GO" id="GO:0005886">
    <property type="term" value="C:plasma membrane"/>
    <property type="evidence" value="ECO:0007669"/>
    <property type="project" value="TreeGrafter"/>
</dbReference>
<dbReference type="GO" id="GO:0000155">
    <property type="term" value="F:phosphorelay sensor kinase activity"/>
    <property type="evidence" value="ECO:0007669"/>
    <property type="project" value="InterPro"/>
</dbReference>
<dbReference type="Gene3D" id="3.30.565.10">
    <property type="entry name" value="Histidine kinase-like ATPase, C-terminal domain"/>
    <property type="match status" value="1"/>
</dbReference>
<dbReference type="InterPro" id="IPR003594">
    <property type="entry name" value="HATPase_dom"/>
</dbReference>
<dbReference type="GO" id="GO:0009927">
    <property type="term" value="F:histidine phosphotransfer kinase activity"/>
    <property type="evidence" value="ECO:0007669"/>
    <property type="project" value="TreeGrafter"/>
</dbReference>
<dbReference type="InterPro" id="IPR011006">
    <property type="entry name" value="CheY-like_superfamily"/>
</dbReference>
<evidence type="ECO:0000259" key="7">
    <source>
        <dbReference type="PROSITE" id="PS50109"/>
    </source>
</evidence>
<evidence type="ECO:0000259" key="9">
    <source>
        <dbReference type="PROSITE" id="PS50112"/>
    </source>
</evidence>
<feature type="domain" description="PAC" evidence="10">
    <location>
        <begin position="221"/>
        <end position="271"/>
    </location>
</feature>
<dbReference type="SUPFAM" id="SSF55785">
    <property type="entry name" value="PYP-like sensor domain (PAS domain)"/>
    <property type="match status" value="2"/>
</dbReference>
<evidence type="ECO:0000256" key="2">
    <source>
        <dbReference type="ARBA" id="ARBA00012438"/>
    </source>
</evidence>
<evidence type="ECO:0000313" key="11">
    <source>
        <dbReference type="EMBL" id="TCJ87731.1"/>
    </source>
</evidence>
<dbReference type="InterPro" id="IPR004358">
    <property type="entry name" value="Sig_transdc_His_kin-like_C"/>
</dbReference>
<protein>
    <recommendedName>
        <fullName evidence="2">histidine kinase</fullName>
        <ecNumber evidence="2">2.7.13.3</ecNumber>
    </recommendedName>
</protein>
<dbReference type="Pfam" id="PF02518">
    <property type="entry name" value="HATPase_c"/>
    <property type="match status" value="1"/>
</dbReference>
<dbReference type="Pfam" id="PF13426">
    <property type="entry name" value="PAS_9"/>
    <property type="match status" value="2"/>
</dbReference>
<dbReference type="SMART" id="SM00388">
    <property type="entry name" value="HisKA"/>
    <property type="match status" value="1"/>
</dbReference>
<evidence type="ECO:0000259" key="10">
    <source>
        <dbReference type="PROSITE" id="PS50113"/>
    </source>
</evidence>
<dbReference type="EC" id="2.7.13.3" evidence="2"/>
<dbReference type="InterPro" id="IPR001789">
    <property type="entry name" value="Sig_transdc_resp-reg_receiver"/>
</dbReference>
<name>A0A4R1FA88_9GAMM</name>
<dbReference type="InterPro" id="IPR000014">
    <property type="entry name" value="PAS"/>
</dbReference>
<dbReference type="InterPro" id="IPR003661">
    <property type="entry name" value="HisK_dim/P_dom"/>
</dbReference>
<dbReference type="NCBIfam" id="TIGR00229">
    <property type="entry name" value="sensory_box"/>
    <property type="match status" value="2"/>
</dbReference>
<dbReference type="CDD" id="cd00130">
    <property type="entry name" value="PAS"/>
    <property type="match status" value="2"/>
</dbReference>
<dbReference type="PANTHER" id="PTHR43047">
    <property type="entry name" value="TWO-COMPONENT HISTIDINE PROTEIN KINASE"/>
    <property type="match status" value="1"/>
</dbReference>
<dbReference type="SMART" id="SM00387">
    <property type="entry name" value="HATPase_c"/>
    <property type="match status" value="1"/>
</dbReference>
<evidence type="ECO:0000259" key="8">
    <source>
        <dbReference type="PROSITE" id="PS50110"/>
    </source>
</evidence>
<dbReference type="InterPro" id="IPR036097">
    <property type="entry name" value="HisK_dim/P_sf"/>
</dbReference>
<dbReference type="InterPro" id="IPR005467">
    <property type="entry name" value="His_kinase_dom"/>
</dbReference>